<evidence type="ECO:0000313" key="2">
    <source>
        <dbReference type="Proteomes" id="UP001497744"/>
    </source>
</evidence>
<keyword evidence="2" id="KW-1185">Reference proteome</keyword>
<gene>
    <name evidence="1" type="ORF">BcabD6B2_25900</name>
</gene>
<evidence type="ECO:0000313" key="1">
    <source>
        <dbReference type="EMBL" id="GIX63155.1"/>
    </source>
</evidence>
<dbReference type="AlphaFoldDB" id="A0AAV4LTT6"/>
<name>A0AAV4LTT6_BABCB</name>
<reference evidence="1 2" key="1">
    <citation type="submission" date="2021-06" db="EMBL/GenBank/DDBJ databases">
        <title>Genome sequence of Babesia caballi.</title>
        <authorList>
            <person name="Yamagishi J."/>
            <person name="Kidaka T."/>
            <person name="Ochi A."/>
        </authorList>
    </citation>
    <scope>NUCLEOTIDE SEQUENCE [LARGE SCALE GENOMIC DNA]</scope>
    <source>
        <strain evidence="1">USDA-D6B2</strain>
    </source>
</reference>
<dbReference type="GeneID" id="94194636"/>
<proteinExistence type="predicted"/>
<organism evidence="1 2">
    <name type="scientific">Babesia caballi</name>
    <dbReference type="NCBI Taxonomy" id="5871"/>
    <lineage>
        <taxon>Eukaryota</taxon>
        <taxon>Sar</taxon>
        <taxon>Alveolata</taxon>
        <taxon>Apicomplexa</taxon>
        <taxon>Aconoidasida</taxon>
        <taxon>Piroplasmida</taxon>
        <taxon>Babesiidae</taxon>
        <taxon>Babesia</taxon>
    </lineage>
</organism>
<dbReference type="Proteomes" id="UP001497744">
    <property type="component" value="Unassembled WGS sequence"/>
</dbReference>
<sequence>MQTALLAHPNCSGLAHAPSSTSALTMLETEKGAAFVRAARGTVRHGLGCGHAPLYDPADVLLHLRRRLHPVPEVVLGVLDQLEEQVQHAPRVRLGDEQALQEGEGDLLLHRLVPVAEEAENEGDEGEGGDARVAQVVRHAAEEHVARLRDAAQHHLLEQQQAVGRPVAARGYLLEDDGERADEVEHVVVRQHHVERARVGHPELLHHHRHQRFVGVVDEHVRGDLQAAGLEDRDDVVGEVQRGDLDVVVQDDGVGQLEAPRRGAREQVAQLHGARRHRVAEAQVVAAEELGRPLQEGHQQRAHAVHLGVRRRQRVHQQVVVHGPVAGVLYGMLHERLARHEVDPVDPELRQLRGAAERQKVPQRHQRRRVVLHLVEQRAQNPLEADQRDSVLQHPQDDVQRLVQHEGFVARQPRHHQRPAVAEGPHWGIVALRRQSVRLHLGPQRLIRHLERAHQRAYQKGVRRVLVEALVEGRGVGFHAHEEVLEYAEIPLLTLYFANLQRGLVPREPLVQHQLPQRPHLVL</sequence>
<dbReference type="EMBL" id="BPLF01000002">
    <property type="protein sequence ID" value="GIX63155.1"/>
    <property type="molecule type" value="Genomic_DNA"/>
</dbReference>
<comment type="caution">
    <text evidence="1">The sequence shown here is derived from an EMBL/GenBank/DDBJ whole genome shotgun (WGS) entry which is preliminary data.</text>
</comment>
<accession>A0AAV4LTT6</accession>
<dbReference type="RefSeq" id="XP_067715224.1">
    <property type="nucleotide sequence ID" value="XM_067859123.1"/>
</dbReference>
<protein>
    <submittedName>
        <fullName evidence="1">Uncharacterized protein</fullName>
    </submittedName>
</protein>